<gene>
    <name evidence="2" type="ORF">CC99x_002605</name>
    <name evidence="1" type="ORF">CC99x_02510</name>
</gene>
<dbReference type="EMBL" id="LKHV01000022">
    <property type="protein sequence ID" value="KRG17259.1"/>
    <property type="molecule type" value="Genomic_DNA"/>
</dbReference>
<dbReference type="InterPro" id="IPR047729">
    <property type="entry name" value="Sce7726-like"/>
</dbReference>
<accession>A0A0Q9Y8X1</accession>
<reference evidence="1" key="1">
    <citation type="submission" date="2015-09" db="EMBL/GenBank/DDBJ databases">
        <title>Draft Genome Sequences of Two Novel Amoeba-resistant Intranuclear Bacteria, Candidatus Berkiella cookevillensis and Candidatus Berkiella aquae.</title>
        <authorList>
            <person name="Mehari Y.T."/>
            <person name="Arivett B.A."/>
            <person name="Farone A.L."/>
            <person name="Gunderson J.H."/>
            <person name="Farone M.B."/>
        </authorList>
    </citation>
    <scope>NUCLEOTIDE SEQUENCE [LARGE SCALE GENOMIC DNA]</scope>
    <source>
        <strain evidence="1">CC99</strain>
    </source>
</reference>
<dbReference type="EMBL" id="LKHV02000001">
    <property type="protein sequence ID" value="MCS5707788.1"/>
    <property type="molecule type" value="Genomic_DNA"/>
</dbReference>
<dbReference type="Proteomes" id="UP000051494">
    <property type="component" value="Unassembled WGS sequence"/>
</dbReference>
<proteinExistence type="predicted"/>
<sequence>MNQQFQLSDFNIRQLVLSRLSEYYFDTNTIAVEELDLCLGEARIDIAIVNGILSGIEIKSDKDNLRRLEKQIYIYGKIFDTVEIVVGQKHLEEAQTMVPRWWGVSVVKFSEDIKLSYKKIRESSQNLNKDPLSVAQLLWKNEALAILDKKGIQNKLRYKSRDFILHKLLDLISSEELYKFVNQSLKSRQNWRFVHQLM</sequence>
<comment type="caution">
    <text evidence="1">The sequence shown here is derived from an EMBL/GenBank/DDBJ whole genome shotgun (WGS) entry which is preliminary data.</text>
</comment>
<evidence type="ECO:0000313" key="1">
    <source>
        <dbReference type="EMBL" id="KRG17259.1"/>
    </source>
</evidence>
<dbReference type="STRING" id="437022.CC99x_02510"/>
<evidence type="ECO:0000313" key="3">
    <source>
        <dbReference type="Proteomes" id="UP000051494"/>
    </source>
</evidence>
<evidence type="ECO:0000313" key="2">
    <source>
        <dbReference type="EMBL" id="MCS5707788.1"/>
    </source>
</evidence>
<keyword evidence="3" id="KW-1185">Reference proteome</keyword>
<organism evidence="1">
    <name type="scientific">Candidatus Berkiella cookevillensis</name>
    <dbReference type="NCBI Taxonomy" id="437022"/>
    <lineage>
        <taxon>Bacteria</taxon>
        <taxon>Pseudomonadati</taxon>
        <taxon>Pseudomonadota</taxon>
        <taxon>Gammaproteobacteria</taxon>
        <taxon>Candidatus Berkiellales</taxon>
        <taxon>Candidatus Berkiellaceae</taxon>
        <taxon>Candidatus Berkiella</taxon>
    </lineage>
</organism>
<dbReference type="RefSeq" id="WP_057625592.1">
    <property type="nucleotide sequence ID" value="NZ_LKHV02000001.1"/>
</dbReference>
<reference evidence="2" key="2">
    <citation type="journal article" date="2016" name="Genome Announc.">
        <title>Draft Genome Sequences of Two Novel Amoeba-Resistant Intranuclear Bacteria, 'Candidatus Berkiella cookevillensis' and 'Candidatus Berkiella aquae'.</title>
        <authorList>
            <person name="Mehari Y.T."/>
            <person name="Arivett B.A."/>
            <person name="Farone A.L."/>
            <person name="Gunderson J.H."/>
            <person name="Farone M.B."/>
        </authorList>
    </citation>
    <scope>NUCLEOTIDE SEQUENCE</scope>
    <source>
        <strain evidence="2">CC99</strain>
    </source>
</reference>
<dbReference type="OrthoDB" id="5020258at2"/>
<reference evidence="2" key="3">
    <citation type="submission" date="2021-06" db="EMBL/GenBank/DDBJ databases">
        <title>Genomic Description and Analysis of Intracellular Bacteria, Candidatus Berkiella cookevillensis and Candidatus Berkiella aquae.</title>
        <authorList>
            <person name="Kidane D.T."/>
            <person name="Mehari Y.T."/>
            <person name="Rice F.C."/>
            <person name="Arivett B.A."/>
            <person name="Farone A.L."/>
            <person name="Berk S.G."/>
            <person name="Farone M.B."/>
        </authorList>
    </citation>
    <scope>NUCLEOTIDE SEQUENCE</scope>
    <source>
        <strain evidence="2">CC99</strain>
    </source>
</reference>
<dbReference type="AlphaFoldDB" id="A0A0Q9Y8X1"/>
<protein>
    <submittedName>
        <fullName evidence="2">Sce7726 family protein</fullName>
    </submittedName>
</protein>
<dbReference type="NCBIfam" id="NF033832">
    <property type="entry name" value="sce7726_fam"/>
    <property type="match status" value="1"/>
</dbReference>
<name>A0A0Q9Y8X1_9GAMM</name>